<comment type="caution">
    <text evidence="3">The sequence shown here is derived from an EMBL/GenBank/DDBJ whole genome shotgun (WGS) entry which is preliminary data.</text>
</comment>
<dbReference type="PATRIC" id="fig|698760.3.peg.2813"/>
<feature type="active site" description="Nucleophile" evidence="1">
    <location>
        <position position="15"/>
    </location>
</feature>
<dbReference type="GO" id="GO:0016788">
    <property type="term" value="F:hydrolase activity, acting on ester bonds"/>
    <property type="evidence" value="ECO:0007669"/>
    <property type="project" value="InterPro"/>
</dbReference>
<feature type="domain" description="SGNH hydrolase-type esterase" evidence="2">
    <location>
        <begin position="11"/>
        <end position="256"/>
    </location>
</feature>
<dbReference type="AlphaFoldDB" id="L7FCV8"/>
<dbReference type="Proteomes" id="UP000010931">
    <property type="component" value="Unassembled WGS sequence"/>
</dbReference>
<dbReference type="EMBL" id="AEJB01000209">
    <property type="protein sequence ID" value="ELP68475.1"/>
    <property type="molecule type" value="Genomic_DNA"/>
</dbReference>
<dbReference type="InterPro" id="IPR037460">
    <property type="entry name" value="SEST-like"/>
</dbReference>
<dbReference type="InterPro" id="IPR036514">
    <property type="entry name" value="SGNH_hydro_sf"/>
</dbReference>
<dbReference type="RefSeq" id="WP_006376384.1">
    <property type="nucleotide sequence ID" value="NZ_AEJB01000209.1"/>
</dbReference>
<dbReference type="CDD" id="cd01823">
    <property type="entry name" value="SEST_like"/>
    <property type="match status" value="1"/>
</dbReference>
<dbReference type="GeneID" id="97405476"/>
<gene>
    <name evidence="3" type="ORF">STRTUCAR8_00103</name>
</gene>
<feature type="active site" evidence="1">
    <location>
        <position position="248"/>
    </location>
</feature>
<dbReference type="STRING" id="85558.T45_08510"/>
<protein>
    <recommendedName>
        <fullName evidence="2">SGNH hydrolase-type esterase domain-containing protein</fullName>
    </recommendedName>
</protein>
<evidence type="ECO:0000313" key="4">
    <source>
        <dbReference type="Proteomes" id="UP000010931"/>
    </source>
</evidence>
<dbReference type="InterPro" id="IPR013830">
    <property type="entry name" value="SGNH_hydro"/>
</dbReference>
<evidence type="ECO:0000256" key="1">
    <source>
        <dbReference type="PIRSR" id="PIRSR637460-1"/>
    </source>
</evidence>
<dbReference type="Pfam" id="PF13472">
    <property type="entry name" value="Lipase_GDSL_2"/>
    <property type="match status" value="1"/>
</dbReference>
<dbReference type="PANTHER" id="PTHR37981:SF1">
    <property type="entry name" value="SGNH HYDROLASE-TYPE ESTERASE DOMAIN-CONTAINING PROTEIN"/>
    <property type="match status" value="1"/>
</dbReference>
<reference evidence="3 4" key="1">
    <citation type="journal article" date="2011" name="Plasmid">
        <title>Streptomyces turgidiscabies Car8 contains a modular pathogenicity island that shares virulence genes with other actinobacterial plant pathogens.</title>
        <authorList>
            <person name="Huguet-Tapia J.C."/>
            <person name="Badger J.H."/>
            <person name="Loria R."/>
            <person name="Pettis G.S."/>
        </authorList>
    </citation>
    <scope>NUCLEOTIDE SEQUENCE [LARGE SCALE GENOMIC DNA]</scope>
    <source>
        <strain evidence="3 4">Car8</strain>
    </source>
</reference>
<dbReference type="PANTHER" id="PTHR37981">
    <property type="entry name" value="LIPASE 2"/>
    <property type="match status" value="1"/>
</dbReference>
<organism evidence="3 4">
    <name type="scientific">Streptomyces turgidiscabies (strain Car8)</name>
    <dbReference type="NCBI Taxonomy" id="698760"/>
    <lineage>
        <taxon>Bacteria</taxon>
        <taxon>Bacillati</taxon>
        <taxon>Actinomycetota</taxon>
        <taxon>Actinomycetes</taxon>
        <taxon>Kitasatosporales</taxon>
        <taxon>Streptomycetaceae</taxon>
        <taxon>Streptomyces</taxon>
    </lineage>
</organism>
<dbReference type="Gene3D" id="3.40.50.1110">
    <property type="entry name" value="SGNH hydrolase"/>
    <property type="match status" value="1"/>
</dbReference>
<dbReference type="GO" id="GO:0006629">
    <property type="term" value="P:lipid metabolic process"/>
    <property type="evidence" value="ECO:0007669"/>
    <property type="project" value="TreeGrafter"/>
</dbReference>
<dbReference type="SUPFAM" id="SSF52266">
    <property type="entry name" value="SGNH hydrolase"/>
    <property type="match status" value="1"/>
</dbReference>
<sequence>MSSERIRRIAALGSSYAAGPGIEPIADQRAHRSSRNYPHLLAERLDAALTDLTVSGATTETITSTAQRLMFRTFAPQLDGLPADADLVTITVGGNDLNYIGSMVRLGLAGRFSSRPLTRPLGAVLKRRGVPRPSEDDIDRAAAGLARVVEEVRGRAKGARVVLVDYLTVVGPDTGYGRATPFDAATLDGFRRLGGHVADVFARAARRTGAELLAMGQLSRDHALGSSQPWVTGLPERVSGSSLMGAFHPNSAGMQAVADAIADHL</sequence>
<proteinExistence type="predicted"/>
<evidence type="ECO:0000259" key="2">
    <source>
        <dbReference type="Pfam" id="PF13472"/>
    </source>
</evidence>
<accession>L7FCV8</accession>
<keyword evidence="4" id="KW-1185">Reference proteome</keyword>
<name>L7FCV8_STRT8</name>
<evidence type="ECO:0000313" key="3">
    <source>
        <dbReference type="EMBL" id="ELP68475.1"/>
    </source>
</evidence>